<dbReference type="PANTHER" id="PTHR10909">
    <property type="entry name" value="ELECTRON TRANSPORT OXIDOREDUCTASE"/>
    <property type="match status" value="1"/>
</dbReference>
<dbReference type="PIRSF" id="PIRSF000168">
    <property type="entry name" value="Acyl-CoA_oxidase"/>
    <property type="match status" value="1"/>
</dbReference>
<dbReference type="GO" id="GO:0005504">
    <property type="term" value="F:fatty acid binding"/>
    <property type="evidence" value="ECO:0007669"/>
    <property type="project" value="TreeGrafter"/>
</dbReference>
<name>A0A9P7VAD5_9ASCO</name>
<evidence type="ECO:0000259" key="16">
    <source>
        <dbReference type="Pfam" id="PF02770"/>
    </source>
</evidence>
<dbReference type="Gene3D" id="2.40.110.10">
    <property type="entry name" value="Butyryl-CoA Dehydrogenase, subunit A, domain 2"/>
    <property type="match status" value="1"/>
</dbReference>
<evidence type="ECO:0000259" key="17">
    <source>
        <dbReference type="Pfam" id="PF14749"/>
    </source>
</evidence>
<accession>A0A9P7VAD5</accession>
<keyword evidence="20" id="KW-1185">Reference proteome</keyword>
<sequence length="707" mass="79518">MTYTTNSVDSLKGPKPAESLAQERASAAFDPRLMNVFLEGLVAKSEQVLDLFQQMERDVVLQPTFQEYDETKPDARARVAARINRMARYAELEDYHHFMRRLNIVTAFDPSLGVRISVNLGLFLRCIKGNGSAAQFNFWNDKRQNGLIKQMYGCFGMTELGHGSNVAGVETTATFDLETDEFVINTPHIGATKWWIGGAAHSATHCVVYARLIVKGKDYGVKTFVVPLRDTNHELNPGVSIGDIGAKMGRDGIDNGWIQFSKVRIPRFFMLQKWCKVSKEGEVTLPPLEQISYISLLHGRVFMAIDSYRIIARFITVALRYAVARRQFKPSIKRPNEENVESQLINYPLHQRRLLPYLALAYLMAVGSNRLEIEHDTLLDDMDDALDKNDKEAINKCLVQTKSVFNDSGSLKSSCTWLAADCLHEARQACGGHGYSGYAGFGKIISDWSVQMTWEGDNNVLAMSCGRTLIKNVEDVLIKNKKVVGTMAFLNVGAQALGETALLTSAEDAANPEKVLTALEVLIIRISSYCLDLLKQNGGDWDAISYQRVLLSKLRTHQYMLETFLVDFKKADASLKPFLTNIVKLYILHSILEAFSSEFIGYGVINGPLKKAITNELIPDYCAKVRSQVITYTDAFQMPDRIINSALGNYDGNVYENFFNVVKQQNPPQKELKAPYNDALQAMLKRQSLEERDRFEKNEEARSILSK</sequence>
<dbReference type="GO" id="GO:0005777">
    <property type="term" value="C:peroxisome"/>
    <property type="evidence" value="ECO:0007669"/>
    <property type="project" value="UniProtKB-SubCell"/>
</dbReference>
<evidence type="ECO:0000256" key="11">
    <source>
        <dbReference type="ARBA" id="ARBA00023140"/>
    </source>
</evidence>
<feature type="domain" description="Acyl-coenzyme A oxidase N-terminal" evidence="17">
    <location>
        <begin position="31"/>
        <end position="142"/>
    </location>
</feature>
<feature type="active site" description="Proton acceptor" evidence="13">
    <location>
        <position position="455"/>
    </location>
</feature>
<comment type="similarity">
    <text evidence="5 12">Belongs to the acyl-CoA oxidase family.</text>
</comment>
<dbReference type="AlphaFoldDB" id="A0A9P7VAD5"/>
<dbReference type="Proteomes" id="UP000790833">
    <property type="component" value="Unassembled WGS sequence"/>
</dbReference>
<keyword evidence="6 12" id="KW-0285">Flavoprotein</keyword>
<dbReference type="InterPro" id="IPR002655">
    <property type="entry name" value="Acyl-CoA_oxidase_C"/>
</dbReference>
<dbReference type="Gene3D" id="1.20.140.10">
    <property type="entry name" value="Butyryl-CoA Dehydrogenase, subunit A, domain 3"/>
    <property type="match status" value="2"/>
</dbReference>
<evidence type="ECO:0000256" key="10">
    <source>
        <dbReference type="ARBA" id="ARBA00023098"/>
    </source>
</evidence>
<dbReference type="Pfam" id="PF02770">
    <property type="entry name" value="Acyl-CoA_dh_M"/>
    <property type="match status" value="1"/>
</dbReference>
<dbReference type="GO" id="GO:0071949">
    <property type="term" value="F:FAD binding"/>
    <property type="evidence" value="ECO:0007669"/>
    <property type="project" value="InterPro"/>
</dbReference>
<dbReference type="Pfam" id="PF14749">
    <property type="entry name" value="Acyl-CoA_ox_N"/>
    <property type="match status" value="1"/>
</dbReference>
<evidence type="ECO:0000256" key="7">
    <source>
        <dbReference type="ARBA" id="ARBA00022827"/>
    </source>
</evidence>
<comment type="subcellular location">
    <subcellularLocation>
        <location evidence="3">Peroxisome</location>
    </subcellularLocation>
</comment>
<feature type="binding site" evidence="14">
    <location>
        <position position="197"/>
    </location>
    <ligand>
        <name>FAD</name>
        <dbReference type="ChEBI" id="CHEBI:57692"/>
    </ligand>
</feature>
<dbReference type="GO" id="GO:0055088">
    <property type="term" value="P:lipid homeostasis"/>
    <property type="evidence" value="ECO:0007669"/>
    <property type="project" value="TreeGrafter"/>
</dbReference>
<dbReference type="InterPro" id="IPR006091">
    <property type="entry name" value="Acyl-CoA_Oxase/DH_mid-dom"/>
</dbReference>
<evidence type="ECO:0000313" key="19">
    <source>
        <dbReference type="EMBL" id="KAG7194163.1"/>
    </source>
</evidence>
<dbReference type="GO" id="GO:0003997">
    <property type="term" value="F:acyl-CoA oxidase activity"/>
    <property type="evidence" value="ECO:0007669"/>
    <property type="project" value="UniProtKB-EC"/>
</dbReference>
<evidence type="ECO:0000256" key="8">
    <source>
        <dbReference type="ARBA" id="ARBA00022832"/>
    </source>
</evidence>
<evidence type="ECO:0000256" key="1">
    <source>
        <dbReference type="ARBA" id="ARBA00001201"/>
    </source>
</evidence>
<dbReference type="OrthoDB" id="538336at2759"/>
<feature type="domain" description="Acyl-CoA oxidase/dehydrogenase middle" evidence="16">
    <location>
        <begin position="154"/>
        <end position="263"/>
    </location>
</feature>
<protein>
    <recommendedName>
        <fullName evidence="12">Acyl-coenzyme A oxidase</fullName>
    </recommendedName>
</protein>
<keyword evidence="7 12" id="KW-0274">FAD</keyword>
<evidence type="ECO:0000256" key="5">
    <source>
        <dbReference type="ARBA" id="ARBA00006288"/>
    </source>
</evidence>
<dbReference type="InterPro" id="IPR055060">
    <property type="entry name" value="ACOX_C_alpha1"/>
</dbReference>
<dbReference type="EMBL" id="JAHMUF010000008">
    <property type="protein sequence ID" value="KAG7194163.1"/>
    <property type="molecule type" value="Genomic_DNA"/>
</dbReference>
<feature type="domain" description="Acyl-CoA oxidase C-alpha1" evidence="18">
    <location>
        <begin position="293"/>
        <end position="470"/>
    </location>
</feature>
<dbReference type="InterPro" id="IPR036250">
    <property type="entry name" value="AcylCo_DH-like_C"/>
</dbReference>
<evidence type="ECO:0000256" key="4">
    <source>
        <dbReference type="ARBA" id="ARBA00004846"/>
    </source>
</evidence>
<dbReference type="InterPro" id="IPR009100">
    <property type="entry name" value="AcylCoA_DH/oxidase_NM_dom_sf"/>
</dbReference>
<dbReference type="Pfam" id="PF01756">
    <property type="entry name" value="ACOX"/>
    <property type="match status" value="1"/>
</dbReference>
<evidence type="ECO:0000256" key="9">
    <source>
        <dbReference type="ARBA" id="ARBA00023002"/>
    </source>
</evidence>
<dbReference type="FunFam" id="2.40.110.10:FF:000003">
    <property type="entry name" value="Acyl-coenzyme A oxidase"/>
    <property type="match status" value="1"/>
</dbReference>
<organism evidence="19 20">
    <name type="scientific">Scheffersomyces spartinae</name>
    <dbReference type="NCBI Taxonomy" id="45513"/>
    <lineage>
        <taxon>Eukaryota</taxon>
        <taxon>Fungi</taxon>
        <taxon>Dikarya</taxon>
        <taxon>Ascomycota</taxon>
        <taxon>Saccharomycotina</taxon>
        <taxon>Pichiomycetes</taxon>
        <taxon>Debaryomycetaceae</taxon>
        <taxon>Scheffersomyces</taxon>
    </lineage>
</organism>
<feature type="binding site" evidence="14">
    <location>
        <position position="158"/>
    </location>
    <ligand>
        <name>FAD</name>
        <dbReference type="ChEBI" id="CHEBI:57692"/>
    </ligand>
</feature>
<dbReference type="InterPro" id="IPR029320">
    <property type="entry name" value="Acyl-CoA_ox_N"/>
</dbReference>
<dbReference type="SUPFAM" id="SSF56645">
    <property type="entry name" value="Acyl-CoA dehydrogenase NM domain-like"/>
    <property type="match status" value="1"/>
</dbReference>
<evidence type="ECO:0000256" key="6">
    <source>
        <dbReference type="ARBA" id="ARBA00022630"/>
    </source>
</evidence>
<keyword evidence="10" id="KW-0443">Lipid metabolism</keyword>
<evidence type="ECO:0000259" key="15">
    <source>
        <dbReference type="Pfam" id="PF01756"/>
    </source>
</evidence>
<dbReference type="GeneID" id="66118245"/>
<dbReference type="SUPFAM" id="SSF47203">
    <property type="entry name" value="Acyl-CoA dehydrogenase C-terminal domain-like"/>
    <property type="match status" value="2"/>
</dbReference>
<comment type="cofactor">
    <cofactor evidence="2">
        <name>FAD</name>
        <dbReference type="ChEBI" id="CHEBI:57692"/>
    </cofactor>
</comment>
<evidence type="ECO:0000256" key="14">
    <source>
        <dbReference type="PIRSR" id="PIRSR000168-2"/>
    </source>
</evidence>
<comment type="caution">
    <text evidence="19">The sequence shown here is derived from an EMBL/GenBank/DDBJ whole genome shotgun (WGS) entry which is preliminary data.</text>
</comment>
<dbReference type="InterPro" id="IPR046373">
    <property type="entry name" value="Acyl-CoA_Oxase/DH_mid-dom_sf"/>
</dbReference>
<evidence type="ECO:0000256" key="2">
    <source>
        <dbReference type="ARBA" id="ARBA00001974"/>
    </source>
</evidence>
<evidence type="ECO:0000313" key="20">
    <source>
        <dbReference type="Proteomes" id="UP000790833"/>
    </source>
</evidence>
<comment type="catalytic activity">
    <reaction evidence="1">
        <text>a 2,3-saturated acyl-CoA + O2 = a (2E)-enoyl-CoA + H2O2</text>
        <dbReference type="Rhea" id="RHEA:38959"/>
        <dbReference type="ChEBI" id="CHEBI:15379"/>
        <dbReference type="ChEBI" id="CHEBI:16240"/>
        <dbReference type="ChEBI" id="CHEBI:58856"/>
        <dbReference type="ChEBI" id="CHEBI:65111"/>
        <dbReference type="EC" id="1.3.3.6"/>
    </reaction>
</comment>
<keyword evidence="9" id="KW-0560">Oxidoreductase</keyword>
<dbReference type="Pfam" id="PF22924">
    <property type="entry name" value="ACOX_C_alpha1"/>
    <property type="match status" value="1"/>
</dbReference>
<keyword evidence="11" id="KW-0576">Peroxisome</keyword>
<dbReference type="InterPro" id="IPR012258">
    <property type="entry name" value="Acyl-CoA_oxidase"/>
</dbReference>
<dbReference type="GO" id="GO:0033540">
    <property type="term" value="P:fatty acid beta-oxidation using acyl-CoA oxidase"/>
    <property type="evidence" value="ECO:0007669"/>
    <property type="project" value="TreeGrafter"/>
</dbReference>
<evidence type="ECO:0000256" key="13">
    <source>
        <dbReference type="PIRSR" id="PIRSR000168-1"/>
    </source>
</evidence>
<proteinExistence type="inferred from homology"/>
<keyword evidence="8" id="KW-0276">Fatty acid metabolism</keyword>
<gene>
    <name evidence="19" type="ORF">KQ657_004871</name>
</gene>
<dbReference type="FunFam" id="1.20.140.10:FF:000015">
    <property type="entry name" value="Acyl-coenzyme A oxidase"/>
    <property type="match status" value="1"/>
</dbReference>
<feature type="domain" description="Acyl-CoA oxidase C-terminal" evidence="15">
    <location>
        <begin position="511"/>
        <end position="685"/>
    </location>
</feature>
<dbReference type="RefSeq" id="XP_043049710.1">
    <property type="nucleotide sequence ID" value="XM_043195537.1"/>
</dbReference>
<dbReference type="PANTHER" id="PTHR10909:SF352">
    <property type="entry name" value="ACYL-COENZYME A OXIDASE-LIKE PROTEIN"/>
    <property type="match status" value="1"/>
</dbReference>
<evidence type="ECO:0000256" key="3">
    <source>
        <dbReference type="ARBA" id="ARBA00004275"/>
    </source>
</evidence>
<evidence type="ECO:0000256" key="12">
    <source>
        <dbReference type="PIRNR" id="PIRNR000168"/>
    </source>
</evidence>
<evidence type="ECO:0000259" key="18">
    <source>
        <dbReference type="Pfam" id="PF22924"/>
    </source>
</evidence>
<reference evidence="19" key="1">
    <citation type="submission" date="2021-03" db="EMBL/GenBank/DDBJ databases">
        <authorList>
            <person name="Palmer J.M."/>
        </authorList>
    </citation>
    <scope>NUCLEOTIDE SEQUENCE</scope>
    <source>
        <strain evidence="19">ARV_011</strain>
    </source>
</reference>
<comment type="pathway">
    <text evidence="4">Lipid metabolism; peroxisomal fatty acid beta-oxidation.</text>
</comment>